<dbReference type="InterPro" id="IPR036533">
    <property type="entry name" value="BAG_dom_sf"/>
</dbReference>
<feature type="non-terminal residue" evidence="3">
    <location>
        <position position="256"/>
    </location>
</feature>
<evidence type="ECO:0000313" key="4">
    <source>
        <dbReference type="Proteomes" id="UP000307440"/>
    </source>
</evidence>
<dbReference type="Proteomes" id="UP000307440">
    <property type="component" value="Unassembled WGS sequence"/>
</dbReference>
<dbReference type="Pfam" id="PF02179">
    <property type="entry name" value="BAG"/>
    <property type="match status" value="1"/>
</dbReference>
<accession>A0A5C3KX87</accession>
<dbReference type="GO" id="GO:0051087">
    <property type="term" value="F:protein-folding chaperone binding"/>
    <property type="evidence" value="ECO:0007669"/>
    <property type="project" value="InterPro"/>
</dbReference>
<dbReference type="SUPFAM" id="SSF63491">
    <property type="entry name" value="BAG domain"/>
    <property type="match status" value="1"/>
</dbReference>
<feature type="region of interest" description="Disordered" evidence="1">
    <location>
        <begin position="1"/>
        <end position="110"/>
    </location>
</feature>
<proteinExistence type="predicted"/>
<keyword evidence="4" id="KW-1185">Reference proteome</keyword>
<evidence type="ECO:0000259" key="2">
    <source>
        <dbReference type="Pfam" id="PF02179"/>
    </source>
</evidence>
<feature type="domain" description="BAG" evidence="2">
    <location>
        <begin position="207"/>
        <end position="247"/>
    </location>
</feature>
<feature type="compositionally biased region" description="Acidic residues" evidence="1">
    <location>
        <begin position="16"/>
        <end position="27"/>
    </location>
</feature>
<organism evidence="3 4">
    <name type="scientific">Coprinopsis marcescibilis</name>
    <name type="common">Agaric fungus</name>
    <name type="synonym">Psathyrella marcescibilis</name>
    <dbReference type="NCBI Taxonomy" id="230819"/>
    <lineage>
        <taxon>Eukaryota</taxon>
        <taxon>Fungi</taxon>
        <taxon>Dikarya</taxon>
        <taxon>Basidiomycota</taxon>
        <taxon>Agaricomycotina</taxon>
        <taxon>Agaricomycetes</taxon>
        <taxon>Agaricomycetidae</taxon>
        <taxon>Agaricales</taxon>
        <taxon>Agaricineae</taxon>
        <taxon>Psathyrellaceae</taxon>
        <taxon>Coprinopsis</taxon>
    </lineage>
</organism>
<dbReference type="AlphaFoldDB" id="A0A5C3KX87"/>
<sequence length="256" mass="29773">RALAEQRARKAQWLPDEVDDDQDDDWEYNQLGPRERMYLDARRRQQELERQQKDQELARKRELDSLSGFRRRSDENWYQARARSRGRSPSIPRTPTPKAKTPEPEAPPAPVYVESHEHAASRIQNQYRIHRSFKAIADLEKQFDDSKSHFTFPTTIDFQKPGSEDGHISVFVSRSPDDESSAMDVDNLPEGKLAFTSSNFGIHGYLESMLKLLTKLDGVESWGSKAVRTRRRDVVKKIEAEIARVDAYWKGAWHNY</sequence>
<feature type="compositionally biased region" description="Basic and acidic residues" evidence="1">
    <location>
        <begin position="33"/>
        <end position="64"/>
    </location>
</feature>
<dbReference type="PROSITE" id="PS50096">
    <property type="entry name" value="IQ"/>
    <property type="match status" value="1"/>
</dbReference>
<dbReference type="STRING" id="230819.A0A5C3KX87"/>
<feature type="non-terminal residue" evidence="3">
    <location>
        <position position="1"/>
    </location>
</feature>
<evidence type="ECO:0000256" key="1">
    <source>
        <dbReference type="SAM" id="MobiDB-lite"/>
    </source>
</evidence>
<dbReference type="Gene3D" id="1.20.58.120">
    <property type="entry name" value="BAG domain"/>
    <property type="match status" value="1"/>
</dbReference>
<gene>
    <name evidence="3" type="ORF">FA15DRAFT_569722</name>
</gene>
<dbReference type="OrthoDB" id="333905at2759"/>
<name>A0A5C3KX87_COPMA</name>
<evidence type="ECO:0000313" key="3">
    <source>
        <dbReference type="EMBL" id="TFK24885.1"/>
    </source>
</evidence>
<protein>
    <recommendedName>
        <fullName evidence="2">BAG domain-containing protein</fullName>
    </recommendedName>
</protein>
<dbReference type="EMBL" id="ML210193">
    <property type="protein sequence ID" value="TFK24885.1"/>
    <property type="molecule type" value="Genomic_DNA"/>
</dbReference>
<reference evidence="3 4" key="1">
    <citation type="journal article" date="2019" name="Nat. Ecol. Evol.">
        <title>Megaphylogeny resolves global patterns of mushroom evolution.</title>
        <authorList>
            <person name="Varga T."/>
            <person name="Krizsan K."/>
            <person name="Foldi C."/>
            <person name="Dima B."/>
            <person name="Sanchez-Garcia M."/>
            <person name="Sanchez-Ramirez S."/>
            <person name="Szollosi G.J."/>
            <person name="Szarkandi J.G."/>
            <person name="Papp V."/>
            <person name="Albert L."/>
            <person name="Andreopoulos W."/>
            <person name="Angelini C."/>
            <person name="Antonin V."/>
            <person name="Barry K.W."/>
            <person name="Bougher N.L."/>
            <person name="Buchanan P."/>
            <person name="Buyck B."/>
            <person name="Bense V."/>
            <person name="Catcheside P."/>
            <person name="Chovatia M."/>
            <person name="Cooper J."/>
            <person name="Damon W."/>
            <person name="Desjardin D."/>
            <person name="Finy P."/>
            <person name="Geml J."/>
            <person name="Haridas S."/>
            <person name="Hughes K."/>
            <person name="Justo A."/>
            <person name="Karasinski D."/>
            <person name="Kautmanova I."/>
            <person name="Kiss B."/>
            <person name="Kocsube S."/>
            <person name="Kotiranta H."/>
            <person name="LaButti K.M."/>
            <person name="Lechner B.E."/>
            <person name="Liimatainen K."/>
            <person name="Lipzen A."/>
            <person name="Lukacs Z."/>
            <person name="Mihaltcheva S."/>
            <person name="Morgado L.N."/>
            <person name="Niskanen T."/>
            <person name="Noordeloos M.E."/>
            <person name="Ohm R.A."/>
            <person name="Ortiz-Santana B."/>
            <person name="Ovrebo C."/>
            <person name="Racz N."/>
            <person name="Riley R."/>
            <person name="Savchenko A."/>
            <person name="Shiryaev A."/>
            <person name="Soop K."/>
            <person name="Spirin V."/>
            <person name="Szebenyi C."/>
            <person name="Tomsovsky M."/>
            <person name="Tulloss R.E."/>
            <person name="Uehling J."/>
            <person name="Grigoriev I.V."/>
            <person name="Vagvolgyi C."/>
            <person name="Papp T."/>
            <person name="Martin F.M."/>
            <person name="Miettinen O."/>
            <person name="Hibbett D.S."/>
            <person name="Nagy L.G."/>
        </authorList>
    </citation>
    <scope>NUCLEOTIDE SEQUENCE [LARGE SCALE GENOMIC DNA]</scope>
    <source>
        <strain evidence="3 4">CBS 121175</strain>
    </source>
</reference>
<dbReference type="InterPro" id="IPR003103">
    <property type="entry name" value="BAG_domain"/>
</dbReference>